<evidence type="ECO:0000259" key="1">
    <source>
        <dbReference type="Pfam" id="PF05598"/>
    </source>
</evidence>
<accession>A0A0F9EXR0</accession>
<proteinExistence type="predicted"/>
<name>A0A0F9EXR0_9ZZZZ</name>
<dbReference type="EMBL" id="LAZR01035028">
    <property type="protein sequence ID" value="KKL28633.1"/>
    <property type="molecule type" value="Genomic_DNA"/>
</dbReference>
<dbReference type="AlphaFoldDB" id="A0A0F9EXR0"/>
<protein>
    <recommendedName>
        <fullName evidence="1">Transposase InsH N-terminal domain-containing protein</fullName>
    </recommendedName>
</protein>
<gene>
    <name evidence="2" type="ORF">LCGC14_2373200</name>
</gene>
<comment type="caution">
    <text evidence="2">The sequence shown here is derived from an EMBL/GenBank/DDBJ whole genome shotgun (WGS) entry which is preliminary data.</text>
</comment>
<organism evidence="2">
    <name type="scientific">marine sediment metagenome</name>
    <dbReference type="NCBI Taxonomy" id="412755"/>
    <lineage>
        <taxon>unclassified sequences</taxon>
        <taxon>metagenomes</taxon>
        <taxon>ecological metagenomes</taxon>
    </lineage>
</organism>
<reference evidence="2" key="1">
    <citation type="journal article" date="2015" name="Nature">
        <title>Complex archaea that bridge the gap between prokaryotes and eukaryotes.</title>
        <authorList>
            <person name="Spang A."/>
            <person name="Saw J.H."/>
            <person name="Jorgensen S.L."/>
            <person name="Zaremba-Niedzwiedzka K."/>
            <person name="Martijn J."/>
            <person name="Lind A.E."/>
            <person name="van Eijk R."/>
            <person name="Schleper C."/>
            <person name="Guy L."/>
            <person name="Ettema T.J."/>
        </authorList>
    </citation>
    <scope>NUCLEOTIDE SEQUENCE</scope>
</reference>
<feature type="domain" description="Transposase InsH N-terminal" evidence="1">
    <location>
        <begin position="16"/>
        <end position="54"/>
    </location>
</feature>
<dbReference type="Pfam" id="PF05598">
    <property type="entry name" value="DUF772"/>
    <property type="match status" value="1"/>
</dbReference>
<dbReference type="InterPro" id="IPR008490">
    <property type="entry name" value="Transposase_InsH_N"/>
</dbReference>
<evidence type="ECO:0000313" key="2">
    <source>
        <dbReference type="EMBL" id="KKL28633.1"/>
    </source>
</evidence>
<sequence>MQGKDGFLPETRTVINLESFIPDDHFLRKVDRVLDLSFVRELTAPCYVAGRGRPCRRILARGPIASWQRYLDGHR</sequence>